<feature type="compositionally biased region" description="Basic and acidic residues" evidence="1">
    <location>
        <begin position="1"/>
        <end position="15"/>
    </location>
</feature>
<feature type="region of interest" description="Disordered" evidence="1">
    <location>
        <begin position="347"/>
        <end position="393"/>
    </location>
</feature>
<feature type="compositionally biased region" description="Polar residues" evidence="1">
    <location>
        <begin position="290"/>
        <end position="315"/>
    </location>
</feature>
<keyword evidence="3" id="KW-1185">Reference proteome</keyword>
<reference evidence="2 3" key="1">
    <citation type="submission" date="2024-04" db="EMBL/GenBank/DDBJ databases">
        <title>Phyllosticta paracitricarpa is synonymous to the EU quarantine fungus P. citricarpa based on phylogenomic analyses.</title>
        <authorList>
            <consortium name="Lawrence Berkeley National Laboratory"/>
            <person name="Van Ingen-Buijs V.A."/>
            <person name="Van Westerhoven A.C."/>
            <person name="Haridas S."/>
            <person name="Skiadas P."/>
            <person name="Martin F."/>
            <person name="Groenewald J.Z."/>
            <person name="Crous P.W."/>
            <person name="Seidl M.F."/>
        </authorList>
    </citation>
    <scope>NUCLEOTIDE SEQUENCE [LARGE SCALE GENOMIC DNA]</scope>
    <source>
        <strain evidence="2 3">CBS 123374</strain>
    </source>
</reference>
<name>A0ABR1Z455_9PEZI</name>
<dbReference type="Proteomes" id="UP001492380">
    <property type="component" value="Unassembled WGS sequence"/>
</dbReference>
<evidence type="ECO:0000313" key="2">
    <source>
        <dbReference type="EMBL" id="KAK8247134.1"/>
    </source>
</evidence>
<feature type="compositionally biased region" description="Acidic residues" evidence="1">
    <location>
        <begin position="224"/>
        <end position="233"/>
    </location>
</feature>
<protein>
    <submittedName>
        <fullName evidence="2">Uncharacterized protein</fullName>
    </submittedName>
</protein>
<dbReference type="EMBL" id="JBBWRZ010000001">
    <property type="protein sequence ID" value="KAK8247134.1"/>
    <property type="molecule type" value="Genomic_DNA"/>
</dbReference>
<accession>A0ABR1Z455</accession>
<proteinExistence type="predicted"/>
<comment type="caution">
    <text evidence="2">The sequence shown here is derived from an EMBL/GenBank/DDBJ whole genome shotgun (WGS) entry which is preliminary data.</text>
</comment>
<feature type="compositionally biased region" description="Polar residues" evidence="1">
    <location>
        <begin position="248"/>
        <end position="267"/>
    </location>
</feature>
<feature type="compositionally biased region" description="Polar residues" evidence="1">
    <location>
        <begin position="187"/>
        <end position="200"/>
    </location>
</feature>
<feature type="compositionally biased region" description="Polar residues" evidence="1">
    <location>
        <begin position="135"/>
        <end position="144"/>
    </location>
</feature>
<organism evidence="2 3">
    <name type="scientific">Phyllosticta capitalensis</name>
    <dbReference type="NCBI Taxonomy" id="121624"/>
    <lineage>
        <taxon>Eukaryota</taxon>
        <taxon>Fungi</taxon>
        <taxon>Dikarya</taxon>
        <taxon>Ascomycota</taxon>
        <taxon>Pezizomycotina</taxon>
        <taxon>Dothideomycetes</taxon>
        <taxon>Dothideomycetes incertae sedis</taxon>
        <taxon>Botryosphaeriales</taxon>
        <taxon>Phyllostictaceae</taxon>
        <taxon>Phyllosticta</taxon>
    </lineage>
</organism>
<sequence length="671" mass="75139">MPRRLTEARLTRESPPELLSLDDPAAAEAITRRSGAVESGKSIGFQQWTQENWDINATGEKFPPSGAESPEQSKQRQAFGDPSQVDLTEDAEWYGISYAEAMESLEFEQIPAVTENSKLPDASSEAKPALEKNVDLSQSEQNTIEEAQIDVSGFKDQISASLPAQTIHSPEIDHTKAEQQGERPISGSETQQHITASGDQRSLVAALFPEMDSAPETEKRSAEQQEDLPENPDDLVGALFPEMKSHSDTPSVPTQTTRLSAPKNQNELVDLLFPELAGEQDGNKPDVHQQDQPSKSSVDSLSIITAGENQQNYPTSAPELEATTRESVDQDLKYSDAIPENTNGLLHELFPEEANKNSQKEVKVDRRREPPRMRLDPAAGPRMSQFKSGENKLTREERTTVINLQAVSPRLTEEDIRGLLPPSSAHIEGWSSEYIKTIPLRDPITLDRKDAYYILFRSMHGAFQFKKRLNNLHDLLLKTAPTSMLSARTHPLDLTDPSTGEDMSHALKLFSLGPPSRAGHIFAPTLREPFPLEVARMIRNGGYPQVVDRMRGVEAKVLMHFDGMQPTKFEIVDAIRADGHDRGVMWDIPERGGQAIVPGVVQLSTARRDDAHSDVTSLMRKLPPRWLISFCSKPEAHRFVRRWHRRPFPWQPKEYAEYGEDRPIVKAEVLW</sequence>
<feature type="region of interest" description="Disordered" evidence="1">
    <location>
        <begin position="115"/>
        <end position="144"/>
    </location>
</feature>
<feature type="compositionally biased region" description="Polar residues" evidence="1">
    <location>
        <begin position="44"/>
        <end position="55"/>
    </location>
</feature>
<feature type="compositionally biased region" description="Basic and acidic residues" evidence="1">
    <location>
        <begin position="349"/>
        <end position="375"/>
    </location>
</feature>
<feature type="region of interest" description="Disordered" evidence="1">
    <location>
        <begin position="160"/>
        <end position="326"/>
    </location>
</feature>
<evidence type="ECO:0000256" key="1">
    <source>
        <dbReference type="SAM" id="MobiDB-lite"/>
    </source>
</evidence>
<feature type="compositionally biased region" description="Basic and acidic residues" evidence="1">
    <location>
        <begin position="170"/>
        <end position="181"/>
    </location>
</feature>
<feature type="region of interest" description="Disordered" evidence="1">
    <location>
        <begin position="1"/>
        <end position="87"/>
    </location>
</feature>
<evidence type="ECO:0000313" key="3">
    <source>
        <dbReference type="Proteomes" id="UP001492380"/>
    </source>
</evidence>
<gene>
    <name evidence="2" type="ORF">HDK90DRAFT_506828</name>
</gene>